<dbReference type="AlphaFoldDB" id="A0A375CQL7"/>
<dbReference type="RefSeq" id="WP_198046869.1">
    <property type="nucleotide sequence ID" value="NZ_OFSP01000078.1"/>
</dbReference>
<feature type="region of interest" description="Disordered" evidence="1">
    <location>
        <begin position="248"/>
        <end position="273"/>
    </location>
</feature>
<evidence type="ECO:0000259" key="2">
    <source>
        <dbReference type="Pfam" id="PF25164"/>
    </source>
</evidence>
<evidence type="ECO:0000313" key="4">
    <source>
        <dbReference type="Proteomes" id="UP000256297"/>
    </source>
</evidence>
<name>A0A375CQL7_9BURK</name>
<evidence type="ECO:0000256" key="1">
    <source>
        <dbReference type="SAM" id="MobiDB-lite"/>
    </source>
</evidence>
<dbReference type="EMBL" id="OFSP01000078">
    <property type="protein sequence ID" value="SOY77712.1"/>
    <property type="molecule type" value="Genomic_DNA"/>
</dbReference>
<reference evidence="4" key="1">
    <citation type="submission" date="2018-01" db="EMBL/GenBank/DDBJ databases">
        <authorList>
            <person name="Gaut B.S."/>
            <person name="Morton B.R."/>
            <person name="Clegg M.T."/>
            <person name="Duvall M.R."/>
        </authorList>
    </citation>
    <scope>NUCLEOTIDE SEQUENCE [LARGE SCALE GENOMIC DNA]</scope>
</reference>
<gene>
    <name evidence="3" type="ORF">CBM2589_U10214</name>
</gene>
<proteinExistence type="predicted"/>
<dbReference type="Pfam" id="PF25164">
    <property type="entry name" value="CoiA_N"/>
    <property type="match status" value="1"/>
</dbReference>
<feature type="domain" description="Competence protein CoiA-like N-terminal" evidence="2">
    <location>
        <begin position="55"/>
        <end position="85"/>
    </location>
</feature>
<accession>A0A375CQL7</accession>
<evidence type="ECO:0000313" key="3">
    <source>
        <dbReference type="EMBL" id="SOY77712.1"/>
    </source>
</evidence>
<sequence>MNPVSSADDWMREALALSPSTALHVAGQATLTFALDAVGVLRHVDAVPNGKTCGCVCPACKEPVIARQGAVRAHSFAHDSGAECRWAQEAVLHHLARQLIAARGSFLLPGADLSVQKVGTAGLIHEPCKLEPQTIHPTEAKLDTLLFVQRPDVILTLGARQLIVAIALTHKVALAKQPRLRELGHAVIQVDLTRQRPATVGALAALLFGDDPRKTWVYNPKHEALRAELTQRSETRYQVLAQGQLEARPETQAALSASRESQGEHSMSRHRTRNTRFARAASATPINEAQGLRYKGRSAALVTYPAPYEAIRVVVLDGPMSMRRELERESIALLADSYLIAKPAWYSFTRRHGLRLDVPWDGGLPQL</sequence>
<organism evidence="3 4">
    <name type="scientific">Cupriavidus taiwanensis</name>
    <dbReference type="NCBI Taxonomy" id="164546"/>
    <lineage>
        <taxon>Bacteria</taxon>
        <taxon>Pseudomonadati</taxon>
        <taxon>Pseudomonadota</taxon>
        <taxon>Betaproteobacteria</taxon>
        <taxon>Burkholderiales</taxon>
        <taxon>Burkholderiaceae</taxon>
        <taxon>Cupriavidus</taxon>
    </lineage>
</organism>
<comment type="caution">
    <text evidence="3">The sequence shown here is derived from an EMBL/GenBank/DDBJ whole genome shotgun (WGS) entry which is preliminary data.</text>
</comment>
<dbReference type="InterPro" id="IPR057253">
    <property type="entry name" value="CoiA-like_N"/>
</dbReference>
<dbReference type="Proteomes" id="UP000256297">
    <property type="component" value="Unassembled WGS sequence"/>
</dbReference>
<protein>
    <recommendedName>
        <fullName evidence="2">Competence protein CoiA-like N-terminal domain-containing protein</fullName>
    </recommendedName>
</protein>